<keyword evidence="2" id="KW-1185">Reference proteome</keyword>
<evidence type="ECO:0000313" key="1">
    <source>
        <dbReference type="EMBL" id="KAJ9071335.1"/>
    </source>
</evidence>
<dbReference type="Proteomes" id="UP001165960">
    <property type="component" value="Unassembled WGS sequence"/>
</dbReference>
<name>A0ACC2T9N4_9FUNG</name>
<evidence type="ECO:0000313" key="2">
    <source>
        <dbReference type="Proteomes" id="UP001165960"/>
    </source>
</evidence>
<sequence>MEPPVTPKPMPASSPNLPTNNTGKLFVIVYTILTGVIDTIIPAAGLWSWVGKSFSYLFKLAPLFWWALPTKNLACVIPENNGLAAQAWIPETQEYLVFEMGQALDIKQIQEKSTALLHIGVQ</sequence>
<dbReference type="EMBL" id="QTSX02003277">
    <property type="protein sequence ID" value="KAJ9071335.1"/>
    <property type="molecule type" value="Genomic_DNA"/>
</dbReference>
<gene>
    <name evidence="1" type="ORF">DSO57_1037931</name>
</gene>
<reference evidence="1" key="1">
    <citation type="submission" date="2022-04" db="EMBL/GenBank/DDBJ databases">
        <title>Genome of the entomopathogenic fungus Entomophthora muscae.</title>
        <authorList>
            <person name="Elya C."/>
            <person name="Lovett B.R."/>
            <person name="Lee E."/>
            <person name="Macias A.M."/>
            <person name="Hajek A.E."/>
            <person name="De Bivort B.L."/>
            <person name="Kasson M.T."/>
            <person name="De Fine Licht H.H."/>
            <person name="Stajich J.E."/>
        </authorList>
    </citation>
    <scope>NUCLEOTIDE SEQUENCE</scope>
    <source>
        <strain evidence="1">Berkeley</strain>
    </source>
</reference>
<protein>
    <submittedName>
        <fullName evidence="1">Uncharacterized protein</fullName>
    </submittedName>
</protein>
<proteinExistence type="predicted"/>
<accession>A0ACC2T9N4</accession>
<organism evidence="1 2">
    <name type="scientific">Entomophthora muscae</name>
    <dbReference type="NCBI Taxonomy" id="34485"/>
    <lineage>
        <taxon>Eukaryota</taxon>
        <taxon>Fungi</taxon>
        <taxon>Fungi incertae sedis</taxon>
        <taxon>Zoopagomycota</taxon>
        <taxon>Entomophthoromycotina</taxon>
        <taxon>Entomophthoromycetes</taxon>
        <taxon>Entomophthorales</taxon>
        <taxon>Entomophthoraceae</taxon>
        <taxon>Entomophthora</taxon>
    </lineage>
</organism>
<comment type="caution">
    <text evidence="1">The sequence shown here is derived from an EMBL/GenBank/DDBJ whole genome shotgun (WGS) entry which is preliminary data.</text>
</comment>